<proteinExistence type="predicted"/>
<keyword evidence="6" id="KW-1185">Reference proteome</keyword>
<dbReference type="PANTHER" id="PTHR33164:SF64">
    <property type="entry name" value="TRANSCRIPTIONAL REGULATOR SLYA"/>
    <property type="match status" value="1"/>
</dbReference>
<dbReference type="InterPro" id="IPR036388">
    <property type="entry name" value="WH-like_DNA-bd_sf"/>
</dbReference>
<dbReference type="Proteomes" id="UP001432128">
    <property type="component" value="Chromosome"/>
</dbReference>
<dbReference type="SUPFAM" id="SSF46785">
    <property type="entry name" value="Winged helix' DNA-binding domain"/>
    <property type="match status" value="1"/>
</dbReference>
<evidence type="ECO:0000256" key="1">
    <source>
        <dbReference type="ARBA" id="ARBA00023015"/>
    </source>
</evidence>
<dbReference type="InterPro" id="IPR000835">
    <property type="entry name" value="HTH_MarR-typ"/>
</dbReference>
<gene>
    <name evidence="5" type="ORF">OG579_10020</name>
</gene>
<dbReference type="Gene3D" id="1.10.10.10">
    <property type="entry name" value="Winged helix-like DNA-binding domain superfamily/Winged helix DNA-binding domain"/>
    <property type="match status" value="1"/>
</dbReference>
<dbReference type="KEGG" id="whr:OG579_10020"/>
<sequence length="149" mass="16421">MKKSLPPAESPGLLLWRVTLAWQRAITAALRPLGLTHVQFVLLASTWWLAENEPVPPTQRRIADHAGTDAMMTSQVLRALESRSLVERRPDPIDARARSVRPTAAGERLAREAVAVVEAIDHDFFAPVGSRDAVTLLTRLAPVNADRHP</sequence>
<protein>
    <submittedName>
        <fullName evidence="5">MarR family winged helix-turn-helix transcriptional regulator</fullName>
    </submittedName>
</protein>
<dbReference type="RefSeq" id="WP_328859006.1">
    <property type="nucleotide sequence ID" value="NZ_CP108021.1"/>
</dbReference>
<dbReference type="GO" id="GO:0006950">
    <property type="term" value="P:response to stress"/>
    <property type="evidence" value="ECO:0007669"/>
    <property type="project" value="TreeGrafter"/>
</dbReference>
<dbReference type="InterPro" id="IPR036390">
    <property type="entry name" value="WH_DNA-bd_sf"/>
</dbReference>
<keyword evidence="2" id="KW-0238">DNA-binding</keyword>
<dbReference type="GO" id="GO:0003700">
    <property type="term" value="F:DNA-binding transcription factor activity"/>
    <property type="evidence" value="ECO:0007669"/>
    <property type="project" value="InterPro"/>
</dbReference>
<dbReference type="Pfam" id="PF01047">
    <property type="entry name" value="MarR"/>
    <property type="match status" value="1"/>
</dbReference>
<keyword evidence="3" id="KW-0804">Transcription</keyword>
<reference evidence="5 6" key="1">
    <citation type="submission" date="2022-10" db="EMBL/GenBank/DDBJ databases">
        <title>The complete genomes of actinobacterial strains from the NBC collection.</title>
        <authorList>
            <person name="Joergensen T.S."/>
            <person name="Alvarez Arevalo M."/>
            <person name="Sterndorff E.B."/>
            <person name="Faurdal D."/>
            <person name="Vuksanovic O."/>
            <person name="Mourched A.-S."/>
            <person name="Charusanti P."/>
            <person name="Shaw S."/>
            <person name="Blin K."/>
            <person name="Weber T."/>
        </authorList>
    </citation>
    <scope>NUCLEOTIDE SEQUENCE [LARGE SCALE GENOMIC DNA]</scope>
    <source>
        <strain evidence="5 6">NBC_00319</strain>
    </source>
</reference>
<keyword evidence="1" id="KW-0805">Transcription regulation</keyword>
<dbReference type="PROSITE" id="PS50995">
    <property type="entry name" value="HTH_MARR_2"/>
    <property type="match status" value="1"/>
</dbReference>
<accession>A0AAU4K7P2</accession>
<dbReference type="InterPro" id="IPR039422">
    <property type="entry name" value="MarR/SlyA-like"/>
</dbReference>
<dbReference type="PANTHER" id="PTHR33164">
    <property type="entry name" value="TRANSCRIPTIONAL REGULATOR, MARR FAMILY"/>
    <property type="match status" value="1"/>
</dbReference>
<dbReference type="GO" id="GO:0003677">
    <property type="term" value="F:DNA binding"/>
    <property type="evidence" value="ECO:0007669"/>
    <property type="project" value="UniProtKB-KW"/>
</dbReference>
<organism evidence="5 6">
    <name type="scientific">Williamsia herbipolensis</name>
    <dbReference type="NCBI Taxonomy" id="1603258"/>
    <lineage>
        <taxon>Bacteria</taxon>
        <taxon>Bacillati</taxon>
        <taxon>Actinomycetota</taxon>
        <taxon>Actinomycetes</taxon>
        <taxon>Mycobacteriales</taxon>
        <taxon>Nocardiaceae</taxon>
        <taxon>Williamsia</taxon>
    </lineage>
</organism>
<name>A0AAU4K7P2_9NOCA</name>
<evidence type="ECO:0000256" key="3">
    <source>
        <dbReference type="ARBA" id="ARBA00023163"/>
    </source>
</evidence>
<evidence type="ECO:0000313" key="5">
    <source>
        <dbReference type="EMBL" id="WUM22071.1"/>
    </source>
</evidence>
<dbReference type="SMART" id="SM00347">
    <property type="entry name" value="HTH_MARR"/>
    <property type="match status" value="1"/>
</dbReference>
<evidence type="ECO:0000259" key="4">
    <source>
        <dbReference type="PROSITE" id="PS50995"/>
    </source>
</evidence>
<evidence type="ECO:0000256" key="2">
    <source>
        <dbReference type="ARBA" id="ARBA00023125"/>
    </source>
</evidence>
<dbReference type="AlphaFoldDB" id="A0AAU4K7P2"/>
<dbReference type="EMBL" id="CP108021">
    <property type="protein sequence ID" value="WUM22071.1"/>
    <property type="molecule type" value="Genomic_DNA"/>
</dbReference>
<evidence type="ECO:0000313" key="6">
    <source>
        <dbReference type="Proteomes" id="UP001432128"/>
    </source>
</evidence>
<feature type="domain" description="HTH marR-type" evidence="4">
    <location>
        <begin position="8"/>
        <end position="145"/>
    </location>
</feature>